<organism evidence="9 10">
    <name type="scientific">Marivirga atlantica</name>
    <dbReference type="NCBI Taxonomy" id="1548457"/>
    <lineage>
        <taxon>Bacteria</taxon>
        <taxon>Pseudomonadati</taxon>
        <taxon>Bacteroidota</taxon>
        <taxon>Cytophagia</taxon>
        <taxon>Cytophagales</taxon>
        <taxon>Marivirgaceae</taxon>
        <taxon>Marivirga</taxon>
    </lineage>
</organism>
<evidence type="ECO:0000259" key="8">
    <source>
        <dbReference type="Pfam" id="PF01757"/>
    </source>
</evidence>
<dbReference type="PANTHER" id="PTHR40074:SF2">
    <property type="entry name" value="O-ACETYLTRANSFERASE WECH"/>
    <property type="match status" value="1"/>
</dbReference>
<keyword evidence="3" id="KW-1003">Cell membrane</keyword>
<accession>A0A937AI34</accession>
<evidence type="ECO:0000256" key="3">
    <source>
        <dbReference type="ARBA" id="ARBA00022475"/>
    </source>
</evidence>
<dbReference type="RefSeq" id="WP_201923786.1">
    <property type="nucleotide sequence ID" value="NZ_JAERQG010000004.1"/>
</dbReference>
<evidence type="ECO:0000256" key="4">
    <source>
        <dbReference type="ARBA" id="ARBA00022692"/>
    </source>
</evidence>
<evidence type="ECO:0000256" key="6">
    <source>
        <dbReference type="ARBA" id="ARBA00023136"/>
    </source>
</evidence>
<dbReference type="AlphaFoldDB" id="A0A937AI34"/>
<feature type="transmembrane region" description="Helical" evidence="7">
    <location>
        <begin position="84"/>
        <end position="101"/>
    </location>
</feature>
<dbReference type="GO" id="GO:0005886">
    <property type="term" value="C:plasma membrane"/>
    <property type="evidence" value="ECO:0007669"/>
    <property type="project" value="UniProtKB-SubCell"/>
</dbReference>
<feature type="transmembrane region" description="Helical" evidence="7">
    <location>
        <begin position="159"/>
        <end position="177"/>
    </location>
</feature>
<dbReference type="PANTHER" id="PTHR40074">
    <property type="entry name" value="O-ACETYLTRANSFERASE WECH"/>
    <property type="match status" value="1"/>
</dbReference>
<feature type="transmembrane region" description="Helical" evidence="7">
    <location>
        <begin position="12"/>
        <end position="31"/>
    </location>
</feature>
<keyword evidence="10" id="KW-1185">Reference proteome</keyword>
<feature type="transmembrane region" description="Helical" evidence="7">
    <location>
        <begin position="257"/>
        <end position="273"/>
    </location>
</feature>
<gene>
    <name evidence="9" type="ORF">JKP34_16290</name>
</gene>
<evidence type="ECO:0000313" key="10">
    <source>
        <dbReference type="Proteomes" id="UP000642920"/>
    </source>
</evidence>
<comment type="caution">
    <text evidence="9">The sequence shown here is derived from an EMBL/GenBank/DDBJ whole genome shotgun (WGS) entry which is preliminary data.</text>
</comment>
<protein>
    <submittedName>
        <fullName evidence="9">Acyltransferase</fullName>
    </submittedName>
</protein>
<feature type="transmembrane region" description="Helical" evidence="7">
    <location>
        <begin position="213"/>
        <end position="237"/>
    </location>
</feature>
<feature type="transmembrane region" description="Helical" evidence="7">
    <location>
        <begin position="133"/>
        <end position="152"/>
    </location>
</feature>
<keyword evidence="9" id="KW-0808">Transferase</keyword>
<evidence type="ECO:0000313" key="9">
    <source>
        <dbReference type="EMBL" id="MBL0766829.1"/>
    </source>
</evidence>
<feature type="domain" description="Acyltransferase 3" evidence="8">
    <location>
        <begin position="9"/>
        <end position="335"/>
    </location>
</feature>
<feature type="transmembrane region" description="Helical" evidence="7">
    <location>
        <begin position="43"/>
        <end position="64"/>
    </location>
</feature>
<dbReference type="Pfam" id="PF01757">
    <property type="entry name" value="Acyl_transf_3"/>
    <property type="match status" value="1"/>
</dbReference>
<keyword evidence="5 7" id="KW-1133">Transmembrane helix</keyword>
<reference evidence="9" key="1">
    <citation type="submission" date="2021-01" db="EMBL/GenBank/DDBJ databases">
        <title>Marivirga sp. nov., isolated from intertidal surface sediments.</title>
        <authorList>
            <person name="Zhang M."/>
        </authorList>
    </citation>
    <scope>NUCLEOTIDE SEQUENCE</scope>
    <source>
        <strain evidence="9">SM1354</strain>
    </source>
</reference>
<dbReference type="GO" id="GO:0009246">
    <property type="term" value="P:enterobacterial common antigen biosynthetic process"/>
    <property type="evidence" value="ECO:0007669"/>
    <property type="project" value="TreeGrafter"/>
</dbReference>
<dbReference type="InterPro" id="IPR002656">
    <property type="entry name" value="Acyl_transf_3_dom"/>
</dbReference>
<proteinExistence type="inferred from homology"/>
<keyword evidence="6 7" id="KW-0472">Membrane</keyword>
<comment type="similarity">
    <text evidence="2">Belongs to the acyltransferase 3 family.</text>
</comment>
<evidence type="ECO:0000256" key="2">
    <source>
        <dbReference type="ARBA" id="ARBA00007400"/>
    </source>
</evidence>
<feature type="transmembrane region" description="Helical" evidence="7">
    <location>
        <begin position="183"/>
        <end position="201"/>
    </location>
</feature>
<sequence length="353" mass="41403">MRTERPFLNYIHQFRGFAILLIVGVHTLISLPWKGSVYTKNLFFSITNNGTILFVFIAGFLFYYLSHNKFSYQDYLKKKIKYVILPYLIISIPALADKLFVDTGDHWWMKGGFMDRSIPEKLLYMLATGKHSGVLWFIPMIAVFYLFSILFIKWSKTKSFDYLVPLLLVLGLWTNQFGYYSNIALSFLHFLPVYLFGMWFAKLREPIFQKGQLLLFASLLIYAVFSLLEVLEVIRISELIELRDHATLILKFNPGKLKAIVFCVFLMIFFQKYEKKESRILKLTGDYSFGIFFLHLYCINFFQLLFNKHLIPINGLNIFTYLVYFIIVTALCLLAVHIIKLIFKSKSRLIIGS</sequence>
<name>A0A937AI34_9BACT</name>
<feature type="transmembrane region" description="Helical" evidence="7">
    <location>
        <begin position="285"/>
        <end position="306"/>
    </location>
</feature>
<evidence type="ECO:0000256" key="7">
    <source>
        <dbReference type="SAM" id="Phobius"/>
    </source>
</evidence>
<evidence type="ECO:0000256" key="5">
    <source>
        <dbReference type="ARBA" id="ARBA00022989"/>
    </source>
</evidence>
<keyword evidence="4 7" id="KW-0812">Transmembrane</keyword>
<dbReference type="GO" id="GO:0016413">
    <property type="term" value="F:O-acetyltransferase activity"/>
    <property type="evidence" value="ECO:0007669"/>
    <property type="project" value="TreeGrafter"/>
</dbReference>
<feature type="transmembrane region" description="Helical" evidence="7">
    <location>
        <begin position="318"/>
        <end position="343"/>
    </location>
</feature>
<dbReference type="EMBL" id="JAERQG010000004">
    <property type="protein sequence ID" value="MBL0766829.1"/>
    <property type="molecule type" value="Genomic_DNA"/>
</dbReference>
<comment type="subcellular location">
    <subcellularLocation>
        <location evidence="1">Cell membrane</location>
        <topology evidence="1">Multi-pass membrane protein</topology>
    </subcellularLocation>
</comment>
<keyword evidence="9" id="KW-0012">Acyltransferase</keyword>
<dbReference type="Proteomes" id="UP000642920">
    <property type="component" value="Unassembled WGS sequence"/>
</dbReference>
<evidence type="ECO:0000256" key="1">
    <source>
        <dbReference type="ARBA" id="ARBA00004651"/>
    </source>
</evidence>